<proteinExistence type="inferred from homology"/>
<evidence type="ECO:0000256" key="6">
    <source>
        <dbReference type="ARBA" id="ARBA00022989"/>
    </source>
</evidence>
<keyword evidence="12" id="KW-1185">Reference proteome</keyword>
<dbReference type="AlphaFoldDB" id="A0AAW1CTA6"/>
<comment type="caution">
    <text evidence="10">Lacks conserved residue(s) required for the propagation of feature annotation.</text>
</comment>
<organism evidence="11 12">
    <name type="scientific">Rhynocoris fuscipes</name>
    <dbReference type="NCBI Taxonomy" id="488301"/>
    <lineage>
        <taxon>Eukaryota</taxon>
        <taxon>Metazoa</taxon>
        <taxon>Ecdysozoa</taxon>
        <taxon>Arthropoda</taxon>
        <taxon>Hexapoda</taxon>
        <taxon>Insecta</taxon>
        <taxon>Pterygota</taxon>
        <taxon>Neoptera</taxon>
        <taxon>Paraneoptera</taxon>
        <taxon>Hemiptera</taxon>
        <taxon>Heteroptera</taxon>
        <taxon>Panheteroptera</taxon>
        <taxon>Cimicomorpha</taxon>
        <taxon>Reduviidae</taxon>
        <taxon>Harpactorinae</taxon>
        <taxon>Harpactorini</taxon>
        <taxon>Rhynocoris</taxon>
    </lineage>
</organism>
<name>A0AAW1CTA6_9HEMI</name>
<feature type="transmembrane region" description="Helical" evidence="10">
    <location>
        <begin position="66"/>
        <end position="87"/>
    </location>
</feature>
<feature type="transmembrane region" description="Helical" evidence="10">
    <location>
        <begin position="175"/>
        <end position="204"/>
    </location>
</feature>
<keyword evidence="2" id="KW-1003">Cell membrane</keyword>
<keyword evidence="7 10" id="KW-0472">Membrane</keyword>
<evidence type="ECO:0000256" key="10">
    <source>
        <dbReference type="RuleBase" id="RU351113"/>
    </source>
</evidence>
<feature type="transmembrane region" description="Helical" evidence="10">
    <location>
        <begin position="35"/>
        <end position="54"/>
    </location>
</feature>
<evidence type="ECO:0000256" key="3">
    <source>
        <dbReference type="ARBA" id="ARBA00022606"/>
    </source>
</evidence>
<evidence type="ECO:0000313" key="12">
    <source>
        <dbReference type="Proteomes" id="UP001461498"/>
    </source>
</evidence>
<reference evidence="11 12" key="1">
    <citation type="submission" date="2022-12" db="EMBL/GenBank/DDBJ databases">
        <title>Chromosome-level genome assembly of true bugs.</title>
        <authorList>
            <person name="Ma L."/>
            <person name="Li H."/>
        </authorList>
    </citation>
    <scope>NUCLEOTIDE SEQUENCE [LARGE SCALE GENOMIC DNA]</scope>
    <source>
        <strain evidence="11">Lab_2022b</strain>
    </source>
</reference>
<keyword evidence="4 10" id="KW-0812">Transmembrane</keyword>
<dbReference type="Pfam" id="PF02949">
    <property type="entry name" value="7tm_6"/>
    <property type="match status" value="1"/>
</dbReference>
<dbReference type="PANTHER" id="PTHR21137:SF35">
    <property type="entry name" value="ODORANT RECEPTOR 19A-RELATED"/>
    <property type="match status" value="1"/>
</dbReference>
<evidence type="ECO:0000313" key="11">
    <source>
        <dbReference type="EMBL" id="KAK9501844.1"/>
    </source>
</evidence>
<gene>
    <name evidence="11" type="ORF">O3M35_012497</name>
</gene>
<dbReference type="Proteomes" id="UP001461498">
    <property type="component" value="Unassembled WGS sequence"/>
</dbReference>
<keyword evidence="3 10" id="KW-0716">Sensory transduction</keyword>
<evidence type="ECO:0000256" key="5">
    <source>
        <dbReference type="ARBA" id="ARBA00022725"/>
    </source>
</evidence>
<keyword evidence="6 10" id="KW-1133">Transmembrane helix</keyword>
<dbReference type="GO" id="GO:0005549">
    <property type="term" value="F:odorant binding"/>
    <property type="evidence" value="ECO:0007669"/>
    <property type="project" value="InterPro"/>
</dbReference>
<evidence type="ECO:0000256" key="7">
    <source>
        <dbReference type="ARBA" id="ARBA00023136"/>
    </source>
</evidence>
<keyword evidence="9 10" id="KW-0807">Transducer</keyword>
<dbReference type="InterPro" id="IPR004117">
    <property type="entry name" value="7tm6_olfct_rcpt"/>
</dbReference>
<keyword evidence="8 10" id="KW-0675">Receptor</keyword>
<dbReference type="EMBL" id="JAPXFL010000009">
    <property type="protein sequence ID" value="KAK9501844.1"/>
    <property type="molecule type" value="Genomic_DNA"/>
</dbReference>
<evidence type="ECO:0000256" key="4">
    <source>
        <dbReference type="ARBA" id="ARBA00022692"/>
    </source>
</evidence>
<evidence type="ECO:0000256" key="1">
    <source>
        <dbReference type="ARBA" id="ARBA00004651"/>
    </source>
</evidence>
<accession>A0AAW1CTA6</accession>
<comment type="caution">
    <text evidence="11">The sequence shown here is derived from an EMBL/GenBank/DDBJ whole genome shotgun (WGS) entry which is preliminary data.</text>
</comment>
<dbReference type="GO" id="GO:0007165">
    <property type="term" value="P:signal transduction"/>
    <property type="evidence" value="ECO:0007669"/>
    <property type="project" value="UniProtKB-KW"/>
</dbReference>
<dbReference type="GO" id="GO:0005886">
    <property type="term" value="C:plasma membrane"/>
    <property type="evidence" value="ECO:0007669"/>
    <property type="project" value="UniProtKB-SubCell"/>
</dbReference>
<protein>
    <recommendedName>
        <fullName evidence="10">Odorant receptor</fullName>
    </recommendedName>
</protein>
<evidence type="ECO:0000256" key="8">
    <source>
        <dbReference type="ARBA" id="ARBA00023170"/>
    </source>
</evidence>
<sequence length="380" mass="44383">MVNSISEDTSLYSIAYNAFRLSGLIRMEGNESLSFLYMASIHLIFYILGISLFVEICKGAKDFEILIEQWSCFATYIMILSQFVRFFSKQQQILHIFYTLETIGEEMSKDKESRYFTKAAENFGRKIIKMMNIFIYSAPILWFILSTISDIQTNFENKRLIAQIWIPWSMEQNWAYILTKICVSFTTVCICVAYSGVSVFDIVFTFQMSTYLKILQNYLETKGVKDVKIFQQHKLLIELIIDYNKVMSGSKFFQVTLVPLMPCGFGLTFVKSLKRSGTISFDSFQRIICIIIPTVVTCLCGQEIIIQVERLHEASYMSNWYGQDLSYRRNLLTLMIRTTKVTTLNYRLILTYDRDLLSQVLQRMYSYFMVIYGFVDTTDD</sequence>
<dbReference type="PANTHER" id="PTHR21137">
    <property type="entry name" value="ODORANT RECEPTOR"/>
    <property type="match status" value="1"/>
</dbReference>
<comment type="similarity">
    <text evidence="10">Belongs to the insect chemoreceptor superfamily. Heteromeric odorant receptor channel (TC 1.A.69) family.</text>
</comment>
<comment type="subcellular location">
    <subcellularLocation>
        <location evidence="1 10">Cell membrane</location>
        <topology evidence="1 10">Multi-pass membrane protein</topology>
    </subcellularLocation>
</comment>
<keyword evidence="5 10" id="KW-0552">Olfaction</keyword>
<evidence type="ECO:0000256" key="2">
    <source>
        <dbReference type="ARBA" id="ARBA00022475"/>
    </source>
</evidence>
<evidence type="ECO:0000256" key="9">
    <source>
        <dbReference type="ARBA" id="ARBA00023224"/>
    </source>
</evidence>
<dbReference type="GO" id="GO:0004984">
    <property type="term" value="F:olfactory receptor activity"/>
    <property type="evidence" value="ECO:0007669"/>
    <property type="project" value="InterPro"/>
</dbReference>
<feature type="transmembrane region" description="Helical" evidence="10">
    <location>
        <begin position="133"/>
        <end position="155"/>
    </location>
</feature>